<evidence type="ECO:0000256" key="3">
    <source>
        <dbReference type="ARBA" id="ARBA00048267"/>
    </source>
</evidence>
<gene>
    <name evidence="5" type="ORF">S01H1_50021</name>
</gene>
<dbReference type="GO" id="GO:0000156">
    <property type="term" value="F:phosphorelay response regulator activity"/>
    <property type="evidence" value="ECO:0007669"/>
    <property type="project" value="InterPro"/>
</dbReference>
<dbReference type="GO" id="GO:0006935">
    <property type="term" value="P:chemotaxis"/>
    <property type="evidence" value="ECO:0007669"/>
    <property type="project" value="InterPro"/>
</dbReference>
<comment type="caution">
    <text evidence="5">The sequence shown here is derived from an EMBL/GenBank/DDBJ whole genome shotgun (WGS) entry which is preliminary data.</text>
</comment>
<evidence type="ECO:0000259" key="4">
    <source>
        <dbReference type="PROSITE" id="PS50122"/>
    </source>
</evidence>
<dbReference type="AlphaFoldDB" id="X0WQ12"/>
<comment type="catalytic activity">
    <reaction evidence="3">
        <text>[protein]-L-glutamate 5-O-methyl ester + H2O = L-glutamyl-[protein] + methanol + H(+)</text>
        <dbReference type="Rhea" id="RHEA:23236"/>
        <dbReference type="Rhea" id="RHEA-COMP:10208"/>
        <dbReference type="Rhea" id="RHEA-COMP:10311"/>
        <dbReference type="ChEBI" id="CHEBI:15377"/>
        <dbReference type="ChEBI" id="CHEBI:15378"/>
        <dbReference type="ChEBI" id="CHEBI:17790"/>
        <dbReference type="ChEBI" id="CHEBI:29973"/>
        <dbReference type="ChEBI" id="CHEBI:82795"/>
        <dbReference type="EC" id="3.1.1.61"/>
    </reaction>
</comment>
<evidence type="ECO:0000256" key="1">
    <source>
        <dbReference type="ARBA" id="ARBA00022801"/>
    </source>
</evidence>
<dbReference type="EMBL" id="BARS01032211">
    <property type="protein sequence ID" value="GAG26603.1"/>
    <property type="molecule type" value="Genomic_DNA"/>
</dbReference>
<organism evidence="5">
    <name type="scientific">marine sediment metagenome</name>
    <dbReference type="NCBI Taxonomy" id="412755"/>
    <lineage>
        <taxon>unclassified sequences</taxon>
        <taxon>metagenomes</taxon>
        <taxon>ecological metagenomes</taxon>
    </lineage>
</organism>
<reference evidence="5" key="1">
    <citation type="journal article" date="2014" name="Front. Microbiol.">
        <title>High frequency of phylogenetically diverse reductive dehalogenase-homologous genes in deep subseafloor sedimentary metagenomes.</title>
        <authorList>
            <person name="Kawai M."/>
            <person name="Futagami T."/>
            <person name="Toyoda A."/>
            <person name="Takaki Y."/>
            <person name="Nishi S."/>
            <person name="Hori S."/>
            <person name="Arai W."/>
            <person name="Tsubouchi T."/>
            <person name="Morono Y."/>
            <person name="Uchiyama I."/>
            <person name="Ito T."/>
            <person name="Fujiyama A."/>
            <person name="Inagaki F."/>
            <person name="Takami H."/>
        </authorList>
    </citation>
    <scope>NUCLEOTIDE SEQUENCE</scope>
    <source>
        <strain evidence="5">Expedition CK06-06</strain>
    </source>
</reference>
<dbReference type="Gene3D" id="3.40.50.180">
    <property type="entry name" value="Methylesterase CheB, C-terminal domain"/>
    <property type="match status" value="1"/>
</dbReference>
<evidence type="ECO:0000256" key="2">
    <source>
        <dbReference type="ARBA" id="ARBA00039140"/>
    </source>
</evidence>
<dbReference type="SUPFAM" id="SSF52738">
    <property type="entry name" value="Methylesterase CheB, C-terminal domain"/>
    <property type="match status" value="1"/>
</dbReference>
<feature type="domain" description="CheB-type methylesterase" evidence="4">
    <location>
        <begin position="1"/>
        <end position="113"/>
    </location>
</feature>
<dbReference type="EC" id="3.1.1.61" evidence="2"/>
<dbReference type="GO" id="GO:0005737">
    <property type="term" value="C:cytoplasm"/>
    <property type="evidence" value="ECO:0007669"/>
    <property type="project" value="InterPro"/>
</dbReference>
<feature type="non-terminal residue" evidence="5">
    <location>
        <position position="1"/>
    </location>
</feature>
<evidence type="ECO:0000313" key="5">
    <source>
        <dbReference type="EMBL" id="GAG26603.1"/>
    </source>
</evidence>
<proteinExistence type="predicted"/>
<dbReference type="InterPro" id="IPR035909">
    <property type="entry name" value="CheB_C"/>
</dbReference>
<keyword evidence="1" id="KW-0378">Hydrolase</keyword>
<dbReference type="CDD" id="cd16432">
    <property type="entry name" value="CheB_Rec"/>
    <property type="match status" value="1"/>
</dbReference>
<dbReference type="GO" id="GO:0008984">
    <property type="term" value="F:protein-glutamate methylesterase activity"/>
    <property type="evidence" value="ECO:0007669"/>
    <property type="project" value="UniProtKB-EC"/>
</dbReference>
<name>X0WQ12_9ZZZZ</name>
<dbReference type="Pfam" id="PF01339">
    <property type="entry name" value="CheB_methylest"/>
    <property type="match status" value="1"/>
</dbReference>
<sequence length="118" mass="12422">PGGFHMTVNADGKIQLDQNPALHGVRPAVDVTMASVAQNYPSASVGVILTGMGHDGTNGSILIHDSHGYIIAEAEESCVVWGMPRSVVEAGVADQVLPLPQIAKEIDRSVKEGWRIPA</sequence>
<dbReference type="PANTHER" id="PTHR42872:SF6">
    <property type="entry name" value="PROTEIN-GLUTAMATE METHYLESTERASE_PROTEIN-GLUTAMINE GLUTAMINASE"/>
    <property type="match status" value="1"/>
</dbReference>
<protein>
    <recommendedName>
        <fullName evidence="2">protein-glutamate methylesterase</fullName>
        <ecNumber evidence="2">3.1.1.61</ecNumber>
    </recommendedName>
</protein>
<dbReference type="PROSITE" id="PS50122">
    <property type="entry name" value="CHEB"/>
    <property type="match status" value="1"/>
</dbReference>
<dbReference type="PANTHER" id="PTHR42872">
    <property type="entry name" value="PROTEIN-GLUTAMATE METHYLESTERASE/PROTEIN-GLUTAMINE GLUTAMINASE"/>
    <property type="match status" value="1"/>
</dbReference>
<accession>X0WQ12</accession>
<dbReference type="InterPro" id="IPR000673">
    <property type="entry name" value="Sig_transdc_resp-reg_Me-estase"/>
</dbReference>